<reference evidence="2" key="1">
    <citation type="journal article" date="2021" name="Nat. Commun.">
        <title>Genetic determinants of endophytism in the Arabidopsis root mycobiome.</title>
        <authorList>
            <person name="Mesny F."/>
            <person name="Miyauchi S."/>
            <person name="Thiergart T."/>
            <person name="Pickel B."/>
            <person name="Atanasova L."/>
            <person name="Karlsson M."/>
            <person name="Huettel B."/>
            <person name="Barry K.W."/>
            <person name="Haridas S."/>
            <person name="Chen C."/>
            <person name="Bauer D."/>
            <person name="Andreopoulos W."/>
            <person name="Pangilinan J."/>
            <person name="LaButti K."/>
            <person name="Riley R."/>
            <person name="Lipzen A."/>
            <person name="Clum A."/>
            <person name="Drula E."/>
            <person name="Henrissat B."/>
            <person name="Kohler A."/>
            <person name="Grigoriev I.V."/>
            <person name="Martin F.M."/>
            <person name="Hacquard S."/>
        </authorList>
    </citation>
    <scope>NUCLEOTIDE SEQUENCE</scope>
    <source>
        <strain evidence="2">MPI-CAGE-AT-0016</strain>
    </source>
</reference>
<evidence type="ECO:0000256" key="1">
    <source>
        <dbReference type="SAM" id="MobiDB-lite"/>
    </source>
</evidence>
<dbReference type="AlphaFoldDB" id="A0A8K0TJH9"/>
<feature type="region of interest" description="Disordered" evidence="1">
    <location>
        <begin position="104"/>
        <end position="153"/>
    </location>
</feature>
<protein>
    <submittedName>
        <fullName evidence="2">Uncharacterized protein</fullName>
    </submittedName>
</protein>
<feature type="compositionally biased region" description="Basic and acidic residues" evidence="1">
    <location>
        <begin position="139"/>
        <end position="148"/>
    </location>
</feature>
<name>A0A8K0TJH9_9PEZI</name>
<keyword evidence="3" id="KW-1185">Reference proteome</keyword>
<evidence type="ECO:0000313" key="2">
    <source>
        <dbReference type="EMBL" id="KAH7368660.1"/>
    </source>
</evidence>
<dbReference type="Proteomes" id="UP000813385">
    <property type="component" value="Unassembled WGS sequence"/>
</dbReference>
<dbReference type="EMBL" id="JAGPXD010000002">
    <property type="protein sequence ID" value="KAH7368660.1"/>
    <property type="molecule type" value="Genomic_DNA"/>
</dbReference>
<accession>A0A8K0TJH9</accession>
<comment type="caution">
    <text evidence="2">The sequence shown here is derived from an EMBL/GenBank/DDBJ whole genome shotgun (WGS) entry which is preliminary data.</text>
</comment>
<proteinExistence type="predicted"/>
<evidence type="ECO:0000313" key="3">
    <source>
        <dbReference type="Proteomes" id="UP000813385"/>
    </source>
</evidence>
<gene>
    <name evidence="2" type="ORF">B0T11DRAFT_66404</name>
</gene>
<organism evidence="2 3">
    <name type="scientific">Plectosphaerella cucumerina</name>
    <dbReference type="NCBI Taxonomy" id="40658"/>
    <lineage>
        <taxon>Eukaryota</taxon>
        <taxon>Fungi</taxon>
        <taxon>Dikarya</taxon>
        <taxon>Ascomycota</taxon>
        <taxon>Pezizomycotina</taxon>
        <taxon>Sordariomycetes</taxon>
        <taxon>Hypocreomycetidae</taxon>
        <taxon>Glomerellales</taxon>
        <taxon>Plectosphaerellaceae</taxon>
        <taxon>Plectosphaerella</taxon>
    </lineage>
</organism>
<sequence>MLVSRHDLPFDVEFHLGHSHDVAKASGYNTERLGRDSPIDRGFATKRRGQSCRFQPQVRCVRVSHRVCVRCQAVAAVFVHGDRRYGAKPWCDEAGLEPCLAVAPSRRSTRQGPAGGRSAVAVSSRPTGTEDGASRHRMSSRDVEDRVTRGGASARGVERDVIYHGPPHNPSTIMVVSAHTNHTLAHAPRAEAGGAEAKMLKFPVCFMPRESKQTTDGASVQGRRWT</sequence>